<keyword evidence="5" id="KW-0547">Nucleotide-binding</keyword>
<dbReference type="RefSeq" id="WP_132284613.1">
    <property type="nucleotide sequence ID" value="NZ_SKBM01000002.1"/>
</dbReference>
<organism evidence="11 12">
    <name type="scientific">Roseicella aquatilis</name>
    <dbReference type="NCBI Taxonomy" id="2527868"/>
    <lineage>
        <taxon>Bacteria</taxon>
        <taxon>Pseudomonadati</taxon>
        <taxon>Pseudomonadota</taxon>
        <taxon>Alphaproteobacteria</taxon>
        <taxon>Acetobacterales</taxon>
        <taxon>Roseomonadaceae</taxon>
        <taxon>Roseicella</taxon>
    </lineage>
</organism>
<dbReference type="CDD" id="cd12915">
    <property type="entry name" value="PDC2_DGC_like"/>
    <property type="match status" value="1"/>
</dbReference>
<keyword evidence="3" id="KW-0597">Phosphoprotein</keyword>
<proteinExistence type="predicted"/>
<evidence type="ECO:0000256" key="2">
    <source>
        <dbReference type="ARBA" id="ARBA00012438"/>
    </source>
</evidence>
<protein>
    <recommendedName>
        <fullName evidence="2">histidine kinase</fullName>
        <ecNumber evidence="2">2.7.13.3</ecNumber>
    </recommendedName>
</protein>
<dbReference type="Gene3D" id="3.30.450.20">
    <property type="entry name" value="PAS domain"/>
    <property type="match status" value="3"/>
</dbReference>
<feature type="transmembrane region" description="Helical" evidence="9">
    <location>
        <begin position="285"/>
        <end position="307"/>
    </location>
</feature>
<dbReference type="Pfam" id="PF07536">
    <property type="entry name" value="HWE_HK"/>
    <property type="match status" value="1"/>
</dbReference>
<gene>
    <name evidence="11" type="ORF">EXY23_03600</name>
</gene>
<dbReference type="InterPro" id="IPR036890">
    <property type="entry name" value="HATPase_C_sf"/>
</dbReference>
<feature type="region of interest" description="Disordered" evidence="8">
    <location>
        <begin position="657"/>
        <end position="676"/>
    </location>
</feature>
<evidence type="ECO:0000256" key="4">
    <source>
        <dbReference type="ARBA" id="ARBA00022679"/>
    </source>
</evidence>
<dbReference type="PANTHER" id="PTHR41523">
    <property type="entry name" value="TWO-COMPONENT SYSTEM SENSOR PROTEIN"/>
    <property type="match status" value="1"/>
</dbReference>
<dbReference type="CDD" id="cd12914">
    <property type="entry name" value="PDC1_DGC_like"/>
    <property type="match status" value="1"/>
</dbReference>
<dbReference type="InterPro" id="IPR001610">
    <property type="entry name" value="PAC"/>
</dbReference>
<dbReference type="OrthoDB" id="9767435at2"/>
<dbReference type="GO" id="GO:0005524">
    <property type="term" value="F:ATP binding"/>
    <property type="evidence" value="ECO:0007669"/>
    <property type="project" value="UniProtKB-KW"/>
</dbReference>
<keyword evidence="12" id="KW-1185">Reference proteome</keyword>
<evidence type="ECO:0000256" key="1">
    <source>
        <dbReference type="ARBA" id="ARBA00000085"/>
    </source>
</evidence>
<evidence type="ECO:0000313" key="11">
    <source>
        <dbReference type="EMBL" id="TCZ66170.1"/>
    </source>
</evidence>
<evidence type="ECO:0000256" key="9">
    <source>
        <dbReference type="SAM" id="Phobius"/>
    </source>
</evidence>
<evidence type="ECO:0000259" key="10">
    <source>
        <dbReference type="SMART" id="SM00911"/>
    </source>
</evidence>
<dbReference type="SUPFAM" id="SSF55785">
    <property type="entry name" value="PYP-like sensor domain (PAS domain)"/>
    <property type="match status" value="1"/>
</dbReference>
<keyword evidence="9" id="KW-0812">Transmembrane</keyword>
<feature type="transmembrane region" description="Helical" evidence="9">
    <location>
        <begin position="15"/>
        <end position="34"/>
    </location>
</feature>
<dbReference type="Pfam" id="PF13426">
    <property type="entry name" value="PAS_9"/>
    <property type="match status" value="1"/>
</dbReference>
<evidence type="ECO:0000313" key="12">
    <source>
        <dbReference type="Proteomes" id="UP000295023"/>
    </source>
</evidence>
<dbReference type="AlphaFoldDB" id="A0A4R4DVM7"/>
<reference evidence="11 12" key="1">
    <citation type="submission" date="2019-03" db="EMBL/GenBank/DDBJ databases">
        <title>Paracraurococcus aquatilis NE82 genome sequence.</title>
        <authorList>
            <person name="Zhao Y."/>
            <person name="Du Z."/>
        </authorList>
    </citation>
    <scope>NUCLEOTIDE SEQUENCE [LARGE SCALE GENOMIC DNA]</scope>
    <source>
        <strain evidence="11 12">NE82</strain>
    </source>
</reference>
<name>A0A4R4DVM7_9PROT</name>
<dbReference type="InterPro" id="IPR000014">
    <property type="entry name" value="PAS"/>
</dbReference>
<keyword evidence="7" id="KW-0067">ATP-binding</keyword>
<evidence type="ECO:0000256" key="8">
    <source>
        <dbReference type="SAM" id="MobiDB-lite"/>
    </source>
</evidence>
<evidence type="ECO:0000256" key="7">
    <source>
        <dbReference type="ARBA" id="ARBA00022840"/>
    </source>
</evidence>
<dbReference type="InterPro" id="IPR011102">
    <property type="entry name" value="Sig_transdc_His_kinase_HWE"/>
</dbReference>
<keyword evidence="9" id="KW-1133">Transmembrane helix</keyword>
<dbReference type="CDD" id="cd00130">
    <property type="entry name" value="PAS"/>
    <property type="match status" value="1"/>
</dbReference>
<dbReference type="EC" id="2.7.13.3" evidence="2"/>
<keyword evidence="4" id="KW-0808">Transferase</keyword>
<dbReference type="GO" id="GO:0004673">
    <property type="term" value="F:protein histidine kinase activity"/>
    <property type="evidence" value="ECO:0007669"/>
    <property type="project" value="UniProtKB-EC"/>
</dbReference>
<evidence type="ECO:0000256" key="5">
    <source>
        <dbReference type="ARBA" id="ARBA00022741"/>
    </source>
</evidence>
<evidence type="ECO:0000256" key="6">
    <source>
        <dbReference type="ARBA" id="ARBA00022777"/>
    </source>
</evidence>
<evidence type="ECO:0000256" key="3">
    <source>
        <dbReference type="ARBA" id="ARBA00022553"/>
    </source>
</evidence>
<dbReference type="NCBIfam" id="TIGR00229">
    <property type="entry name" value="sensory_box"/>
    <property type="match status" value="1"/>
</dbReference>
<dbReference type="Proteomes" id="UP000295023">
    <property type="component" value="Unassembled WGS sequence"/>
</dbReference>
<dbReference type="Gene3D" id="3.30.565.10">
    <property type="entry name" value="Histidine kinase-like ATPase, C-terminal domain"/>
    <property type="match status" value="1"/>
</dbReference>
<dbReference type="SMART" id="SM00086">
    <property type="entry name" value="PAC"/>
    <property type="match status" value="1"/>
</dbReference>
<dbReference type="SMART" id="SM00911">
    <property type="entry name" value="HWE_HK"/>
    <property type="match status" value="1"/>
</dbReference>
<dbReference type="EMBL" id="SKBM01000002">
    <property type="protein sequence ID" value="TCZ66170.1"/>
    <property type="molecule type" value="Genomic_DNA"/>
</dbReference>
<dbReference type="PANTHER" id="PTHR41523:SF8">
    <property type="entry name" value="ETHYLENE RESPONSE SENSOR PROTEIN"/>
    <property type="match status" value="1"/>
</dbReference>
<feature type="domain" description="Signal transduction histidine kinase HWE region" evidence="10">
    <location>
        <begin position="465"/>
        <end position="546"/>
    </location>
</feature>
<comment type="caution">
    <text evidence="11">The sequence shown here is derived from an EMBL/GenBank/DDBJ whole genome shotgun (WGS) entry which is preliminary data.</text>
</comment>
<accession>A0A4R4DVM7</accession>
<sequence length="676" mass="73146">MQTTVTPPALRLHKAVLMAAVLVPALVFAAAAWWNRGEVLREGTDAVQRTTAVLEEQAAKVFDTADLVLARVADQVHGMTPEEVASATTSDFLRAMKRPYDQFVSLWVSDATGRVVAGSQDWDRATLITDRDFFREQRERPETGAYISRAFTGRATSTASFAISRRRIDAEGGFAGVIHVALSPAYFAHFYAEAAPPFRHAAGLFRADGAILAREPGNPGSDQLGPESPLLRQITRGEVRGVASERSSLDGRIRIFAFRKVGTWPAFVSFGANRDALLERLHANLLVYGLVAVAAALTLLLVALLALRDAAAVQAAEAALRRETAARAAAEARQVAEARFRGVFESRAVGMSVFDLETGETLLANDRLLEMTGGTREMFETGRWDWRRATAPECRARDGQAVAEARSRGWWDPYEKAYLRPDGSRLPVRISSAPLPGEPGRVVVLVQDISEQREAEMRRDLLMREVDHRAKNALATAQAALRLTRAPDLPAFVREVDGRIGALAQALALLSTTQWRGVELEELVRGELAPFLGATGGPRAELRGPSVTIAPAAVQPLAMAIHELATNATKYGALSRPEGVLALDWALAGEAAERLRITWRERGGPRVEAPPSSKGFGARVLQATVTRQMGGRLTSHWDEAGLTCEIDLPAARVVTARSGPRAGSDGLHPVLDGNPA</sequence>
<dbReference type="InterPro" id="IPR035965">
    <property type="entry name" value="PAS-like_dom_sf"/>
</dbReference>
<keyword evidence="9" id="KW-0472">Membrane</keyword>
<keyword evidence="6" id="KW-0418">Kinase</keyword>
<comment type="catalytic activity">
    <reaction evidence="1">
        <text>ATP + protein L-histidine = ADP + protein N-phospho-L-histidine.</text>
        <dbReference type="EC" id="2.7.13.3"/>
    </reaction>
</comment>